<organism evidence="3 5">
    <name type="scientific">Medicago truncatula</name>
    <name type="common">Barrel medic</name>
    <name type="synonym">Medicago tribuloides</name>
    <dbReference type="NCBI Taxonomy" id="3880"/>
    <lineage>
        <taxon>Eukaryota</taxon>
        <taxon>Viridiplantae</taxon>
        <taxon>Streptophyta</taxon>
        <taxon>Embryophyta</taxon>
        <taxon>Tracheophyta</taxon>
        <taxon>Spermatophyta</taxon>
        <taxon>Magnoliopsida</taxon>
        <taxon>eudicotyledons</taxon>
        <taxon>Gunneridae</taxon>
        <taxon>Pentapetalae</taxon>
        <taxon>rosids</taxon>
        <taxon>fabids</taxon>
        <taxon>Fabales</taxon>
        <taxon>Fabaceae</taxon>
        <taxon>Papilionoideae</taxon>
        <taxon>50 kb inversion clade</taxon>
        <taxon>NPAAA clade</taxon>
        <taxon>Hologalegina</taxon>
        <taxon>IRL clade</taxon>
        <taxon>Trifolieae</taxon>
        <taxon>Medicago</taxon>
    </lineage>
</organism>
<keyword evidence="2" id="KW-0408">Iron</keyword>
<gene>
    <name evidence="3" type="ordered locus">MTR_5g014850</name>
</gene>
<dbReference type="InterPro" id="IPR036396">
    <property type="entry name" value="Cyt_P450_sf"/>
</dbReference>
<dbReference type="GO" id="GO:0005506">
    <property type="term" value="F:iron ion binding"/>
    <property type="evidence" value="ECO:0007669"/>
    <property type="project" value="InterPro"/>
</dbReference>
<dbReference type="EMBL" id="CM001221">
    <property type="protein sequence ID" value="AES94478.1"/>
    <property type="molecule type" value="Genomic_DNA"/>
</dbReference>
<dbReference type="STRING" id="3880.G7K152"/>
<dbReference type="GO" id="GO:0004497">
    <property type="term" value="F:monooxygenase activity"/>
    <property type="evidence" value="ECO:0000318"/>
    <property type="project" value="GO_Central"/>
</dbReference>
<dbReference type="EnsemblPlants" id="AES94478">
    <property type="protein sequence ID" value="AES94478"/>
    <property type="gene ID" value="MTR_5g014850"/>
</dbReference>
<dbReference type="InterPro" id="IPR002403">
    <property type="entry name" value="Cyt_P450_E_grp-IV"/>
</dbReference>
<dbReference type="Proteomes" id="UP000002051">
    <property type="component" value="Chromosome 5"/>
</dbReference>
<evidence type="ECO:0000256" key="1">
    <source>
        <dbReference type="ARBA" id="ARBA00022723"/>
    </source>
</evidence>
<dbReference type="eggNOG" id="KOG0156">
    <property type="taxonomic scope" value="Eukaryota"/>
</dbReference>
<evidence type="ECO:0000313" key="3">
    <source>
        <dbReference type="EMBL" id="AES94478.1"/>
    </source>
</evidence>
<dbReference type="PRINTS" id="PR00465">
    <property type="entry name" value="EP450IV"/>
</dbReference>
<dbReference type="Pfam" id="PF00067">
    <property type="entry name" value="p450"/>
    <property type="match status" value="1"/>
</dbReference>
<name>G7K152_MEDTR</name>
<sequence length="221" mass="25193">MTECSSDTTIGKIYSERASAGVFSNIGQKDTHWCYLHHDRKYLAPHDVEETDIEKLTYIKCVVKETLRLHPPTPLLHETVEDAIVGGYFVPKGSRVMIYMWVIGRDKDSWEDSEEFRPSRFLNSSVPDFKESHFEFIPFGFGPFTSLFYLGVVEWDENASEIDTSDVFGLTTLRTSRLIAVPVNSLSKATKLNLKKSKILLASTRNGVKCVRRAFGRDLLF</sequence>
<accession>G7K152</accession>
<protein>
    <submittedName>
        <fullName evidence="3">Cytochrome P450 family protein</fullName>
    </submittedName>
</protein>
<reference evidence="4" key="3">
    <citation type="submission" date="2015-04" db="UniProtKB">
        <authorList>
            <consortium name="EnsemblPlants"/>
        </authorList>
    </citation>
    <scope>IDENTIFICATION</scope>
    <source>
        <strain evidence="4">cv. Jemalong A17</strain>
    </source>
</reference>
<dbReference type="PANTHER" id="PTHR47945">
    <property type="entry name" value="CYTOCHROME P450 84A1-RELATED"/>
    <property type="match status" value="1"/>
</dbReference>
<dbReference type="Gene3D" id="1.10.630.10">
    <property type="entry name" value="Cytochrome P450"/>
    <property type="match status" value="1"/>
</dbReference>
<dbReference type="GO" id="GO:0016705">
    <property type="term" value="F:oxidoreductase activity, acting on paired donors, with incorporation or reduction of molecular oxygen"/>
    <property type="evidence" value="ECO:0007669"/>
    <property type="project" value="InterPro"/>
</dbReference>
<proteinExistence type="predicted"/>
<dbReference type="PaxDb" id="3880-AES94478"/>
<dbReference type="InterPro" id="IPR053062">
    <property type="entry name" value="CYP450_84A"/>
</dbReference>
<keyword evidence="1" id="KW-0479">Metal-binding</keyword>
<dbReference type="PANTHER" id="PTHR47945:SF5">
    <property type="entry name" value="CYTOCHROME P450 84A1-RELATED"/>
    <property type="match status" value="1"/>
</dbReference>
<dbReference type="SUPFAM" id="SSF48264">
    <property type="entry name" value="Cytochrome P450"/>
    <property type="match status" value="1"/>
</dbReference>
<evidence type="ECO:0000313" key="4">
    <source>
        <dbReference type="EnsemblPlants" id="AES94478"/>
    </source>
</evidence>
<keyword evidence="5" id="KW-1185">Reference proteome</keyword>
<dbReference type="HOGENOM" id="CLU_1252296_0_0_1"/>
<evidence type="ECO:0000256" key="2">
    <source>
        <dbReference type="ARBA" id="ARBA00023004"/>
    </source>
</evidence>
<reference evidence="3 5" key="2">
    <citation type="journal article" date="2014" name="BMC Genomics">
        <title>An improved genome release (version Mt4.0) for the model legume Medicago truncatula.</title>
        <authorList>
            <person name="Tang H."/>
            <person name="Krishnakumar V."/>
            <person name="Bidwell S."/>
            <person name="Rosen B."/>
            <person name="Chan A."/>
            <person name="Zhou S."/>
            <person name="Gentzbittel L."/>
            <person name="Childs K.L."/>
            <person name="Yandell M."/>
            <person name="Gundlach H."/>
            <person name="Mayer K.F."/>
            <person name="Schwartz D.C."/>
            <person name="Town C.D."/>
        </authorList>
    </citation>
    <scope>GENOME REANNOTATION</scope>
    <source>
        <strain evidence="4 5">cv. Jemalong A17</strain>
    </source>
</reference>
<dbReference type="GO" id="GO:0020037">
    <property type="term" value="F:heme binding"/>
    <property type="evidence" value="ECO:0007669"/>
    <property type="project" value="InterPro"/>
</dbReference>
<dbReference type="InterPro" id="IPR001128">
    <property type="entry name" value="Cyt_P450"/>
</dbReference>
<evidence type="ECO:0000313" key="5">
    <source>
        <dbReference type="Proteomes" id="UP000002051"/>
    </source>
</evidence>
<reference evidence="3 5" key="1">
    <citation type="journal article" date="2011" name="Nature">
        <title>The Medicago genome provides insight into the evolution of rhizobial symbioses.</title>
        <authorList>
            <person name="Young N.D."/>
            <person name="Debelle F."/>
            <person name="Oldroyd G.E."/>
            <person name="Geurts R."/>
            <person name="Cannon S.B."/>
            <person name="Udvardi M.K."/>
            <person name="Benedito V.A."/>
            <person name="Mayer K.F."/>
            <person name="Gouzy J."/>
            <person name="Schoof H."/>
            <person name="Van de Peer Y."/>
            <person name="Proost S."/>
            <person name="Cook D.R."/>
            <person name="Meyers B.C."/>
            <person name="Spannagl M."/>
            <person name="Cheung F."/>
            <person name="De Mita S."/>
            <person name="Krishnakumar V."/>
            <person name="Gundlach H."/>
            <person name="Zhou S."/>
            <person name="Mudge J."/>
            <person name="Bharti A.K."/>
            <person name="Murray J.D."/>
            <person name="Naoumkina M.A."/>
            <person name="Rosen B."/>
            <person name="Silverstein K.A."/>
            <person name="Tang H."/>
            <person name="Rombauts S."/>
            <person name="Zhao P.X."/>
            <person name="Zhou P."/>
            <person name="Barbe V."/>
            <person name="Bardou P."/>
            <person name="Bechner M."/>
            <person name="Bellec A."/>
            <person name="Berger A."/>
            <person name="Berges H."/>
            <person name="Bidwell S."/>
            <person name="Bisseling T."/>
            <person name="Choisne N."/>
            <person name="Couloux A."/>
            <person name="Denny R."/>
            <person name="Deshpande S."/>
            <person name="Dai X."/>
            <person name="Doyle J.J."/>
            <person name="Dudez A.M."/>
            <person name="Farmer A.D."/>
            <person name="Fouteau S."/>
            <person name="Franken C."/>
            <person name="Gibelin C."/>
            <person name="Gish J."/>
            <person name="Goldstein S."/>
            <person name="Gonzalez A.J."/>
            <person name="Green P.J."/>
            <person name="Hallab A."/>
            <person name="Hartog M."/>
            <person name="Hua A."/>
            <person name="Humphray S.J."/>
            <person name="Jeong D.H."/>
            <person name="Jing Y."/>
            <person name="Jocker A."/>
            <person name="Kenton S.M."/>
            <person name="Kim D.J."/>
            <person name="Klee K."/>
            <person name="Lai H."/>
            <person name="Lang C."/>
            <person name="Lin S."/>
            <person name="Macmil S.L."/>
            <person name="Magdelenat G."/>
            <person name="Matthews L."/>
            <person name="McCorrison J."/>
            <person name="Monaghan E.L."/>
            <person name="Mun J.H."/>
            <person name="Najar F.Z."/>
            <person name="Nicholson C."/>
            <person name="Noirot C."/>
            <person name="O'Bleness M."/>
            <person name="Paule C.R."/>
            <person name="Poulain J."/>
            <person name="Prion F."/>
            <person name="Qin B."/>
            <person name="Qu C."/>
            <person name="Retzel E.F."/>
            <person name="Riddle C."/>
            <person name="Sallet E."/>
            <person name="Samain S."/>
            <person name="Samson N."/>
            <person name="Sanders I."/>
            <person name="Saurat O."/>
            <person name="Scarpelli C."/>
            <person name="Schiex T."/>
            <person name="Segurens B."/>
            <person name="Severin A.J."/>
            <person name="Sherrier D.J."/>
            <person name="Shi R."/>
            <person name="Sims S."/>
            <person name="Singer S.R."/>
            <person name="Sinharoy S."/>
            <person name="Sterck L."/>
            <person name="Viollet A."/>
            <person name="Wang B.B."/>
            <person name="Wang K."/>
            <person name="Wang M."/>
            <person name="Wang X."/>
            <person name="Warfsmann J."/>
            <person name="Weissenbach J."/>
            <person name="White D.D."/>
            <person name="White J.D."/>
            <person name="Wiley G.B."/>
            <person name="Wincker P."/>
            <person name="Xing Y."/>
            <person name="Yang L."/>
            <person name="Yao Z."/>
            <person name="Ying F."/>
            <person name="Zhai J."/>
            <person name="Zhou L."/>
            <person name="Zuber A."/>
            <person name="Denarie J."/>
            <person name="Dixon R.A."/>
            <person name="May G.D."/>
            <person name="Schwartz D.C."/>
            <person name="Rogers J."/>
            <person name="Quetier F."/>
            <person name="Town C.D."/>
            <person name="Roe B.A."/>
        </authorList>
    </citation>
    <scope>NUCLEOTIDE SEQUENCE [LARGE SCALE GENOMIC DNA]</scope>
    <source>
        <strain evidence="3">A17</strain>
        <strain evidence="4 5">cv. Jemalong A17</strain>
    </source>
</reference>
<dbReference type="AlphaFoldDB" id="G7K152"/>